<feature type="non-terminal residue" evidence="1">
    <location>
        <position position="113"/>
    </location>
</feature>
<name>X1N3Z2_9ZZZZ</name>
<gene>
    <name evidence="1" type="ORF">S06H3_42390</name>
</gene>
<accession>X1N3Z2</accession>
<organism evidence="1">
    <name type="scientific">marine sediment metagenome</name>
    <dbReference type="NCBI Taxonomy" id="412755"/>
    <lineage>
        <taxon>unclassified sequences</taxon>
        <taxon>metagenomes</taxon>
        <taxon>ecological metagenomes</taxon>
    </lineage>
</organism>
<protein>
    <submittedName>
        <fullName evidence="1">Uncharacterized protein</fullName>
    </submittedName>
</protein>
<dbReference type="EMBL" id="BARV01026208">
    <property type="protein sequence ID" value="GAI38308.1"/>
    <property type="molecule type" value="Genomic_DNA"/>
</dbReference>
<comment type="caution">
    <text evidence="1">The sequence shown here is derived from an EMBL/GenBank/DDBJ whole genome shotgun (WGS) entry which is preliminary data.</text>
</comment>
<reference evidence="1" key="1">
    <citation type="journal article" date="2014" name="Front. Microbiol.">
        <title>High frequency of phylogenetically diverse reductive dehalogenase-homologous genes in deep subseafloor sedimentary metagenomes.</title>
        <authorList>
            <person name="Kawai M."/>
            <person name="Futagami T."/>
            <person name="Toyoda A."/>
            <person name="Takaki Y."/>
            <person name="Nishi S."/>
            <person name="Hori S."/>
            <person name="Arai W."/>
            <person name="Tsubouchi T."/>
            <person name="Morono Y."/>
            <person name="Uchiyama I."/>
            <person name="Ito T."/>
            <person name="Fujiyama A."/>
            <person name="Inagaki F."/>
            <person name="Takami H."/>
        </authorList>
    </citation>
    <scope>NUCLEOTIDE SEQUENCE</scope>
    <source>
        <strain evidence="1">Expedition CK06-06</strain>
    </source>
</reference>
<dbReference type="AlphaFoldDB" id="X1N3Z2"/>
<proteinExistence type="predicted"/>
<evidence type="ECO:0000313" key="1">
    <source>
        <dbReference type="EMBL" id="GAI38308.1"/>
    </source>
</evidence>
<sequence>MFFRVSKITILLCFVLALFLPLTAFVLGEEDLTKMCQEVIDKGQQRLSKEDYQALLKECQAFYEKEVAEIEKDLTKTGQEKKTLENKVYALKKNIKSLDYQISQSNLIIKDLG</sequence>